<sequence>MIFLDANFLIYLNLGVKEIEEVYLKLLREESLALDPLVLDEVIYVSRKKYNVKFKDTIEFLDEIVLQNSILFSITSNEYKRAKDFMINYSLKPSDSLHVAVMLNNSIKKILTEDKDFDKIK</sequence>
<dbReference type="Gene3D" id="3.40.50.1010">
    <property type="entry name" value="5'-nuclease"/>
    <property type="match status" value="1"/>
</dbReference>
<evidence type="ECO:0000259" key="1">
    <source>
        <dbReference type="SMART" id="SM00670"/>
    </source>
</evidence>
<dbReference type="Pfam" id="PF01850">
    <property type="entry name" value="PIN"/>
    <property type="match status" value="1"/>
</dbReference>
<dbReference type="PANTHER" id="PTHR38826:SF5">
    <property type="entry name" value="RIBONUCLEASE VAPC13"/>
    <property type="match status" value="1"/>
</dbReference>
<evidence type="ECO:0000313" key="3">
    <source>
        <dbReference type="Proteomes" id="UP000248044"/>
    </source>
</evidence>
<keyword evidence="3" id="KW-1185">Reference proteome</keyword>
<dbReference type="Proteomes" id="UP000248044">
    <property type="component" value="Chromosome"/>
</dbReference>
<evidence type="ECO:0000313" key="2">
    <source>
        <dbReference type="EMBL" id="AWR95691.1"/>
    </source>
</evidence>
<dbReference type="OrthoDB" id="40200at2157"/>
<dbReference type="AlphaFoldDB" id="A0A2U9II51"/>
<feature type="domain" description="PIN" evidence="1">
    <location>
        <begin position="1"/>
        <end position="119"/>
    </location>
</feature>
<gene>
    <name evidence="2" type="ORF">DFR85_14955</name>
</gene>
<proteinExistence type="predicted"/>
<reference evidence="2 3" key="1">
    <citation type="submission" date="2018-05" db="EMBL/GenBank/DDBJ databases">
        <title>Complete Genome Sequences of Extremely Thermoacidophilic, Metal-Mobilizing Type-Strain Members of the Archaeal Family Sulfolobaceae: Acidianus brierleyi DSM-1651T, Acidianus sulfidivorans DSM-18786T, Metallosphaera hakonensis DSM-7519T, and Metallosphaera prunae DSM-10039T.</title>
        <authorList>
            <person name="Counts J.A."/>
            <person name="Kelly R.M."/>
        </authorList>
    </citation>
    <scope>NUCLEOTIDE SEQUENCE [LARGE SCALE GENOMIC DNA]</scope>
    <source>
        <strain evidence="2 3">DSM 1651</strain>
    </source>
</reference>
<dbReference type="KEGG" id="abri:DFR85_14955"/>
<accession>A0A2U9II51</accession>
<dbReference type="SUPFAM" id="SSF88723">
    <property type="entry name" value="PIN domain-like"/>
    <property type="match status" value="1"/>
</dbReference>
<protein>
    <submittedName>
        <fullName evidence="2">PIN domain nuclease</fullName>
    </submittedName>
</protein>
<name>A0A2U9II51_9CREN</name>
<dbReference type="InterPro" id="IPR029060">
    <property type="entry name" value="PIN-like_dom_sf"/>
</dbReference>
<dbReference type="EMBL" id="CP029289">
    <property type="protein sequence ID" value="AWR95691.1"/>
    <property type="molecule type" value="Genomic_DNA"/>
</dbReference>
<organism evidence="2 3">
    <name type="scientific">Acidianus brierleyi</name>
    <dbReference type="NCBI Taxonomy" id="41673"/>
    <lineage>
        <taxon>Archaea</taxon>
        <taxon>Thermoproteota</taxon>
        <taxon>Thermoprotei</taxon>
        <taxon>Sulfolobales</taxon>
        <taxon>Sulfolobaceae</taxon>
        <taxon>Acidianus</taxon>
    </lineage>
</organism>
<dbReference type="PANTHER" id="PTHR38826">
    <property type="entry name" value="RIBONUCLEASE VAPC13"/>
    <property type="match status" value="1"/>
</dbReference>
<dbReference type="InterPro" id="IPR052106">
    <property type="entry name" value="PINc/VapC_TA"/>
</dbReference>
<dbReference type="InterPro" id="IPR002716">
    <property type="entry name" value="PIN_dom"/>
</dbReference>
<dbReference type="SMART" id="SM00670">
    <property type="entry name" value="PINc"/>
    <property type="match status" value="1"/>
</dbReference>